<dbReference type="AlphaFoldDB" id="A0A4Q0VUK6"/>
<dbReference type="RefSeq" id="WP_129077520.1">
    <property type="nucleotide sequence ID" value="NZ_QOUX01000025.1"/>
</dbReference>
<evidence type="ECO:0000313" key="2">
    <source>
        <dbReference type="Proteomes" id="UP000290649"/>
    </source>
</evidence>
<accession>A0A4Q0VUK6</accession>
<keyword evidence="2" id="KW-1185">Reference proteome</keyword>
<sequence length="299" mass="34546">MNSKEHTETFCCPDVVPPGTPDDFCIPECDCPERILTPLYPSPTSCLSEEETLELDEKIETANRLLLDLALSGEQSEESRRSAFDRLVGHFVKIELNEAIEDKECKVRDGKKHVKKRRIKVKKKSETEGIYHQGKVGRRRRQQVKEKQLQHKKIGKSMAGNKHVEGRVNLVGFDFVTLLQDHREFIIPFGNICKISSTHHPMEMPHERELESIDPCLRRELTFNFGRTVSASPELIQIFYRLRLNIYLLMLVGKKMKIAYDDRYASGTLHDVTNDDVSFCLDDKRVKEIPLRSIRLVVL</sequence>
<dbReference type="EMBL" id="QOUX01000025">
    <property type="protein sequence ID" value="RXJ02416.1"/>
    <property type="molecule type" value="Genomic_DNA"/>
</dbReference>
<dbReference type="Proteomes" id="UP000290649">
    <property type="component" value="Unassembled WGS sequence"/>
</dbReference>
<dbReference type="OrthoDB" id="2664331at2"/>
<reference evidence="1 2" key="1">
    <citation type="journal article" date="2019" name="Int. J. Syst. Evol. Microbiol.">
        <title>Anaerobacillus alkaliphilus sp. nov., a novel alkaliphilic and moderately halophilic bacterium.</title>
        <authorList>
            <person name="Borsodi A.K."/>
            <person name="Aszalos J.M."/>
            <person name="Bihari P."/>
            <person name="Nagy I."/>
            <person name="Schumann P."/>
            <person name="Sproer C."/>
            <person name="Kovacs A.L."/>
            <person name="Boka K."/>
            <person name="Dobosy P."/>
            <person name="Ovari M."/>
            <person name="Szili-Kovacs T."/>
            <person name="Toth E."/>
        </authorList>
    </citation>
    <scope>NUCLEOTIDE SEQUENCE [LARGE SCALE GENOMIC DNA]</scope>
    <source>
        <strain evidence="1 2">B16-10</strain>
    </source>
</reference>
<gene>
    <name evidence="1" type="ORF">DS745_06850</name>
</gene>
<evidence type="ECO:0000313" key="1">
    <source>
        <dbReference type="EMBL" id="RXJ02416.1"/>
    </source>
</evidence>
<comment type="caution">
    <text evidence="1">The sequence shown here is derived from an EMBL/GenBank/DDBJ whole genome shotgun (WGS) entry which is preliminary data.</text>
</comment>
<name>A0A4Q0VUK6_9BACI</name>
<protein>
    <submittedName>
        <fullName evidence="1">Uncharacterized protein</fullName>
    </submittedName>
</protein>
<proteinExistence type="predicted"/>
<organism evidence="1 2">
    <name type="scientific">Anaerobacillus alkaliphilus</name>
    <dbReference type="NCBI Taxonomy" id="1548597"/>
    <lineage>
        <taxon>Bacteria</taxon>
        <taxon>Bacillati</taxon>
        <taxon>Bacillota</taxon>
        <taxon>Bacilli</taxon>
        <taxon>Bacillales</taxon>
        <taxon>Bacillaceae</taxon>
        <taxon>Anaerobacillus</taxon>
    </lineage>
</organism>